<feature type="domain" description="Heterokaryon incompatibility" evidence="2">
    <location>
        <begin position="117"/>
        <end position="274"/>
    </location>
</feature>
<protein>
    <recommendedName>
        <fullName evidence="2">Heterokaryon incompatibility domain-containing protein</fullName>
    </recommendedName>
</protein>
<evidence type="ECO:0000313" key="4">
    <source>
        <dbReference type="Proteomes" id="UP000738349"/>
    </source>
</evidence>
<organism evidence="3 4">
    <name type="scientific">Dactylonectria macrodidyma</name>
    <dbReference type="NCBI Taxonomy" id="307937"/>
    <lineage>
        <taxon>Eukaryota</taxon>
        <taxon>Fungi</taxon>
        <taxon>Dikarya</taxon>
        <taxon>Ascomycota</taxon>
        <taxon>Pezizomycotina</taxon>
        <taxon>Sordariomycetes</taxon>
        <taxon>Hypocreomycetidae</taxon>
        <taxon>Hypocreales</taxon>
        <taxon>Nectriaceae</taxon>
        <taxon>Dactylonectria</taxon>
    </lineage>
</organism>
<keyword evidence="4" id="KW-1185">Reference proteome</keyword>
<dbReference type="AlphaFoldDB" id="A0A9P9FPN9"/>
<feature type="compositionally biased region" description="Low complexity" evidence="1">
    <location>
        <begin position="765"/>
        <end position="774"/>
    </location>
</feature>
<proteinExistence type="predicted"/>
<gene>
    <name evidence="3" type="ORF">EDB81DRAFT_778078</name>
</gene>
<evidence type="ECO:0000259" key="2">
    <source>
        <dbReference type="Pfam" id="PF06985"/>
    </source>
</evidence>
<evidence type="ECO:0000313" key="3">
    <source>
        <dbReference type="EMBL" id="KAH7171271.1"/>
    </source>
</evidence>
<evidence type="ECO:0000256" key="1">
    <source>
        <dbReference type="SAM" id="MobiDB-lite"/>
    </source>
</evidence>
<sequence length="972" mass="110214">MESDLKGIPASLDPGQLDQMSQLANYQVSRLKAEMWSIKDCKFLVFDDMDENGQPSGTYLDPNEPSKNGFVCRICTSCPEFPHDRKPRNFRLFRPRDVFLELGSLDSTASMDICSHYVAVSYCWPEPLKDSNGNTLSPTGSYRVRDLNGIIRANRAPDDVINRAVDAANSLGLRMIWIDQECLPQPNDKSPQEVKDEQELGLQAMDIIYNRAIMTAGLHDTELTSQLQVDILKALGTSKNTSPNIRRDYFSLAIDFFKQVRRDRWYTRAWVIQEAVSAGRNLMLIFRRGAGITFSSTFRFTTELTPPKHSLDLIPRDLPSDVVCITVDQFQQMVRRMKNFLQNQLIKPPLEKAQLDNATKVIAEAEALHPALMATKSGIFTVNIYCLNNYGARHSVNGAGALTLLKSRACRDEQDLIAIVANLCHYEIRLNTRLVAKHCTSLRLAILALALLNGDFSLLVPELYSFPGTLNGPLKLGTSSWLDPFDVGVAWIDHSSIHPFVGHRAVQQHVAANKLGFVAYLWDIEDEFDFTPIRDQWAHVWRDLKRLKVVVDNPKKEGDCGRAFRERLMRICQHFASKGITRKAKDELLRTRAIAPDSPVWNGIGDQGIHVTSYLNADQIESTPVIQKLIAQIFFDILKFLFSMTDKDARAIGIANSIWQSMRVDSLHTNGNDYDSKDLETLPDEVSEVLFNHPDVVNSPFKTLRFDRTRGEEYHQVWLFDRIMTHGSLWVGRYRRGYEMDSLIKFIEQGKEHFASKGTGVSQLTGPGTTPQQTMRPSILHRQLGRQLDGRLNRDTLLRQLEKSGEETDPCITSGVGASVGEIFRHGIWTPEAEDGRAQNLVSVFDIDGPCLISIPYDSDWEMLPHPDLRSMSVCWLIEPKQRRDHHVMLGNFNGLDGGTTSKHDLKKDSWLGKRQDSMCQQLSIDTGIPLDRKSLLELEKMEIASRSFQVVGKVKGMWAIMDPPYQVYYFY</sequence>
<dbReference type="PANTHER" id="PTHR33112">
    <property type="entry name" value="DOMAIN PROTEIN, PUTATIVE-RELATED"/>
    <property type="match status" value="1"/>
</dbReference>
<name>A0A9P9FPN9_9HYPO</name>
<dbReference type="PANTHER" id="PTHR33112:SF16">
    <property type="entry name" value="HETEROKARYON INCOMPATIBILITY DOMAIN-CONTAINING PROTEIN"/>
    <property type="match status" value="1"/>
</dbReference>
<comment type="caution">
    <text evidence="3">The sequence shown here is derived from an EMBL/GenBank/DDBJ whole genome shotgun (WGS) entry which is preliminary data.</text>
</comment>
<dbReference type="EMBL" id="JAGMUV010000002">
    <property type="protein sequence ID" value="KAH7171271.1"/>
    <property type="molecule type" value="Genomic_DNA"/>
</dbReference>
<dbReference type="InterPro" id="IPR010730">
    <property type="entry name" value="HET"/>
</dbReference>
<dbReference type="OrthoDB" id="270167at2759"/>
<dbReference type="Proteomes" id="UP000738349">
    <property type="component" value="Unassembled WGS sequence"/>
</dbReference>
<feature type="region of interest" description="Disordered" evidence="1">
    <location>
        <begin position="758"/>
        <end position="778"/>
    </location>
</feature>
<accession>A0A9P9FPN9</accession>
<dbReference type="Pfam" id="PF06985">
    <property type="entry name" value="HET"/>
    <property type="match status" value="1"/>
</dbReference>
<reference evidence="3" key="1">
    <citation type="journal article" date="2021" name="Nat. Commun.">
        <title>Genetic determinants of endophytism in the Arabidopsis root mycobiome.</title>
        <authorList>
            <person name="Mesny F."/>
            <person name="Miyauchi S."/>
            <person name="Thiergart T."/>
            <person name="Pickel B."/>
            <person name="Atanasova L."/>
            <person name="Karlsson M."/>
            <person name="Huettel B."/>
            <person name="Barry K.W."/>
            <person name="Haridas S."/>
            <person name="Chen C."/>
            <person name="Bauer D."/>
            <person name="Andreopoulos W."/>
            <person name="Pangilinan J."/>
            <person name="LaButti K."/>
            <person name="Riley R."/>
            <person name="Lipzen A."/>
            <person name="Clum A."/>
            <person name="Drula E."/>
            <person name="Henrissat B."/>
            <person name="Kohler A."/>
            <person name="Grigoriev I.V."/>
            <person name="Martin F.M."/>
            <person name="Hacquard S."/>
        </authorList>
    </citation>
    <scope>NUCLEOTIDE SEQUENCE</scope>
    <source>
        <strain evidence="3">MPI-CAGE-AT-0147</strain>
    </source>
</reference>